<dbReference type="InterPro" id="IPR009057">
    <property type="entry name" value="Homeodomain-like_sf"/>
</dbReference>
<dbReference type="GO" id="GO:0000976">
    <property type="term" value="F:transcription cis-regulatory region binding"/>
    <property type="evidence" value="ECO:0007669"/>
    <property type="project" value="TreeGrafter"/>
</dbReference>
<dbReference type="PANTHER" id="PTHR30055:SF234">
    <property type="entry name" value="HTH-TYPE TRANSCRIPTIONAL REGULATOR BETI"/>
    <property type="match status" value="1"/>
</dbReference>
<keyword evidence="3" id="KW-0804">Transcription</keyword>
<reference evidence="6 7" key="1">
    <citation type="submission" date="2016-04" db="EMBL/GenBank/DDBJ databases">
        <title>Complete genome sequence of Dietzia lutea YIM 80766T, a strain isolated from desert soil in Egypt.</title>
        <authorList>
            <person name="Zhao J."/>
            <person name="Hu B."/>
            <person name="Geng S."/>
            <person name="Nie Y."/>
            <person name="Tang Y."/>
        </authorList>
    </citation>
    <scope>NUCLEOTIDE SEQUENCE [LARGE SCALE GENOMIC DNA]</scope>
    <source>
        <strain evidence="6 7">YIM 80766</strain>
    </source>
</reference>
<evidence type="ECO:0000313" key="6">
    <source>
        <dbReference type="EMBL" id="AWH92487.1"/>
    </source>
</evidence>
<evidence type="ECO:0000256" key="2">
    <source>
        <dbReference type="ARBA" id="ARBA00023125"/>
    </source>
</evidence>
<dbReference type="InterPro" id="IPR050109">
    <property type="entry name" value="HTH-type_TetR-like_transc_reg"/>
</dbReference>
<dbReference type="InterPro" id="IPR001647">
    <property type="entry name" value="HTH_TetR"/>
</dbReference>
<dbReference type="KEGG" id="dlu:A6035_10285"/>
<dbReference type="OrthoDB" id="9806334at2"/>
<evidence type="ECO:0000313" key="7">
    <source>
        <dbReference type="Proteomes" id="UP000244928"/>
    </source>
</evidence>
<evidence type="ECO:0000256" key="3">
    <source>
        <dbReference type="ARBA" id="ARBA00023163"/>
    </source>
</evidence>
<dbReference type="AlphaFoldDB" id="A0A2S1R862"/>
<dbReference type="RefSeq" id="WP_108847722.1">
    <property type="nucleotide sequence ID" value="NZ_CP015449.1"/>
</dbReference>
<name>A0A2S1R862_9ACTN</name>
<dbReference type="EMBL" id="CP015449">
    <property type="protein sequence ID" value="AWH92487.1"/>
    <property type="molecule type" value="Genomic_DNA"/>
</dbReference>
<keyword evidence="2 4" id="KW-0238">DNA-binding</keyword>
<evidence type="ECO:0000256" key="4">
    <source>
        <dbReference type="PROSITE-ProRule" id="PRU00335"/>
    </source>
</evidence>
<dbReference type="Proteomes" id="UP000244928">
    <property type="component" value="Chromosome"/>
</dbReference>
<protein>
    <recommendedName>
        <fullName evidence="5">HTH tetR-type domain-containing protein</fullName>
    </recommendedName>
</protein>
<feature type="domain" description="HTH tetR-type" evidence="5">
    <location>
        <begin position="16"/>
        <end position="76"/>
    </location>
</feature>
<dbReference type="Gene3D" id="1.10.357.10">
    <property type="entry name" value="Tetracycline Repressor, domain 2"/>
    <property type="match status" value="1"/>
</dbReference>
<proteinExistence type="predicted"/>
<keyword evidence="1" id="KW-0805">Transcription regulation</keyword>
<accession>A0A2S1R862</accession>
<dbReference type="SUPFAM" id="SSF46689">
    <property type="entry name" value="Homeodomain-like"/>
    <property type="match status" value="1"/>
</dbReference>
<organism evidence="6 7">
    <name type="scientific">Dietzia lutea</name>
    <dbReference type="NCBI Taxonomy" id="546160"/>
    <lineage>
        <taxon>Bacteria</taxon>
        <taxon>Bacillati</taxon>
        <taxon>Actinomycetota</taxon>
        <taxon>Actinomycetes</taxon>
        <taxon>Mycobacteriales</taxon>
        <taxon>Dietziaceae</taxon>
        <taxon>Dietzia</taxon>
    </lineage>
</organism>
<dbReference type="PROSITE" id="PS50977">
    <property type="entry name" value="HTH_TETR_2"/>
    <property type="match status" value="1"/>
</dbReference>
<keyword evidence="7" id="KW-1185">Reference proteome</keyword>
<dbReference type="GO" id="GO:0003700">
    <property type="term" value="F:DNA-binding transcription factor activity"/>
    <property type="evidence" value="ECO:0007669"/>
    <property type="project" value="TreeGrafter"/>
</dbReference>
<dbReference type="PANTHER" id="PTHR30055">
    <property type="entry name" value="HTH-TYPE TRANSCRIPTIONAL REGULATOR RUTR"/>
    <property type="match status" value="1"/>
</dbReference>
<evidence type="ECO:0000256" key="1">
    <source>
        <dbReference type="ARBA" id="ARBA00023015"/>
    </source>
</evidence>
<feature type="DNA-binding region" description="H-T-H motif" evidence="4">
    <location>
        <begin position="39"/>
        <end position="58"/>
    </location>
</feature>
<sequence>MAAYTPGTDAPTRIERLRRAQIINATIDLVAARGHAAASLSRIAAAAGVAKGTVIYHFVSRDAVLDAAYDHVLALLIEQVAAQVEDADPSRAPAVYVRAMIAHLSAHPAHARTLEQAGLAAAASGEPSRPPGRSRWEPLAQLIGEATSSSDPAPGPSDIRTAAILAGGMIDAVVREFLEDPAYDTAAAARAIIAVMGWDDPEDDR</sequence>
<dbReference type="Pfam" id="PF00440">
    <property type="entry name" value="TetR_N"/>
    <property type="match status" value="1"/>
</dbReference>
<dbReference type="PRINTS" id="PR00455">
    <property type="entry name" value="HTHTETR"/>
</dbReference>
<evidence type="ECO:0000259" key="5">
    <source>
        <dbReference type="PROSITE" id="PS50977"/>
    </source>
</evidence>
<gene>
    <name evidence="6" type="ORF">A6035_10285</name>
</gene>